<evidence type="ECO:0000256" key="1">
    <source>
        <dbReference type="SAM" id="MobiDB-lite"/>
    </source>
</evidence>
<name>A2F452_TRIV3</name>
<feature type="compositionally biased region" description="Low complexity" evidence="1">
    <location>
        <begin position="442"/>
        <end position="456"/>
    </location>
</feature>
<keyword evidence="3" id="KW-1185">Reference proteome</keyword>
<dbReference type="InParanoid" id="A2F452"/>
<protein>
    <submittedName>
        <fullName evidence="2">Omega gliadin, putative</fullName>
    </submittedName>
</protein>
<dbReference type="VEuPathDB" id="TrichDB:TVAGG3_1002210"/>
<dbReference type="OMA" id="NTREDHT"/>
<feature type="compositionally biased region" description="Low complexity" evidence="1">
    <location>
        <begin position="365"/>
        <end position="375"/>
    </location>
</feature>
<feature type="region of interest" description="Disordered" evidence="1">
    <location>
        <begin position="534"/>
        <end position="553"/>
    </location>
</feature>
<feature type="compositionally biased region" description="Low complexity" evidence="1">
    <location>
        <begin position="304"/>
        <end position="339"/>
    </location>
</feature>
<accession>A2F452</accession>
<reference evidence="2" key="1">
    <citation type="submission" date="2006-10" db="EMBL/GenBank/DDBJ databases">
        <authorList>
            <person name="Amadeo P."/>
            <person name="Zhao Q."/>
            <person name="Wortman J."/>
            <person name="Fraser-Liggett C."/>
            <person name="Carlton J."/>
        </authorList>
    </citation>
    <scope>NUCLEOTIDE SEQUENCE</scope>
    <source>
        <strain evidence="2">G3</strain>
    </source>
</reference>
<feature type="region of interest" description="Disordered" evidence="1">
    <location>
        <begin position="267"/>
        <end position="375"/>
    </location>
</feature>
<organism evidence="2 3">
    <name type="scientific">Trichomonas vaginalis (strain ATCC PRA-98 / G3)</name>
    <dbReference type="NCBI Taxonomy" id="412133"/>
    <lineage>
        <taxon>Eukaryota</taxon>
        <taxon>Metamonada</taxon>
        <taxon>Parabasalia</taxon>
        <taxon>Trichomonadida</taxon>
        <taxon>Trichomonadidae</taxon>
        <taxon>Trichomonas</taxon>
    </lineage>
</organism>
<feature type="compositionally biased region" description="Pro residues" evidence="1">
    <location>
        <begin position="347"/>
        <end position="364"/>
    </location>
</feature>
<dbReference type="AlphaFoldDB" id="A2F452"/>
<sequence>MHRTPVVFIRLNQISNVNAPSQNNQMFSLIVKLLPNTREDHTELHGTRNLITDITWSFPMTNINVEQISLTLKMNSNNADVAKLTLPLKWFRPDTVVREVYPMRGILQTAPQIMADLDVHISAKGELPFTAPPASLAVIPAWRSAQPINVNPQQAYANVPISGPGWANPFEPQPDHVPPAPVIPNTPQGNKLIKRTNLIQQVRPAPNPYLQNDQPQHQSMGPPLIAAGPTMPPPTFLIPPQPQQPKIVEVREDPTDRTHDLQKTILEKRKQRLQQENSDNENDDEEEFTYEYEESEVEEEIEQEPQQQEQQSLQQFNQQSQPQQQPQYQYQYPQMPQPQVIYLQPGQQPPQPQYVYYQPPPPQNQAPNQQQPQPQYVYVQAPPPQQVPMQIQNQSGQPQFVYMQPPPQPQYVYMQPGGQPQQVIYLQPGQVPFNPQQNPSYQAPQPTQQPAFQPRPADAPARIVTHHPPQSQFQMRPPPPQRTENTAMIKENTAAPVTDLGVPAEGDVVAESVSGGMPQNGKLDDNLQSLDMDKAKKSHKSLGEIKEGLLADK</sequence>
<feature type="compositionally biased region" description="Acidic residues" evidence="1">
    <location>
        <begin position="278"/>
        <end position="303"/>
    </location>
</feature>
<dbReference type="VEuPathDB" id="TrichDB:TVAG_179700"/>
<gene>
    <name evidence="2" type="ORF">TVAG_179700</name>
</gene>
<evidence type="ECO:0000313" key="2">
    <source>
        <dbReference type="EMBL" id="EAY00299.1"/>
    </source>
</evidence>
<feature type="region of interest" description="Disordered" evidence="1">
    <location>
        <begin position="429"/>
        <end position="486"/>
    </location>
</feature>
<dbReference type="KEGG" id="tva:4758118"/>
<dbReference type="STRING" id="5722.A2F452"/>
<dbReference type="Proteomes" id="UP000001542">
    <property type="component" value="Unassembled WGS sequence"/>
</dbReference>
<dbReference type="EMBL" id="DS113606">
    <property type="protein sequence ID" value="EAY00299.1"/>
    <property type="molecule type" value="Genomic_DNA"/>
</dbReference>
<evidence type="ECO:0000313" key="3">
    <source>
        <dbReference type="Proteomes" id="UP000001542"/>
    </source>
</evidence>
<reference evidence="2" key="2">
    <citation type="journal article" date="2007" name="Science">
        <title>Draft genome sequence of the sexually transmitted pathogen Trichomonas vaginalis.</title>
        <authorList>
            <person name="Carlton J.M."/>
            <person name="Hirt R.P."/>
            <person name="Silva J.C."/>
            <person name="Delcher A.L."/>
            <person name="Schatz M."/>
            <person name="Zhao Q."/>
            <person name="Wortman J.R."/>
            <person name="Bidwell S.L."/>
            <person name="Alsmark U.C.M."/>
            <person name="Besteiro S."/>
            <person name="Sicheritz-Ponten T."/>
            <person name="Noel C.J."/>
            <person name="Dacks J.B."/>
            <person name="Foster P.G."/>
            <person name="Simillion C."/>
            <person name="Van de Peer Y."/>
            <person name="Miranda-Saavedra D."/>
            <person name="Barton G.J."/>
            <person name="Westrop G.D."/>
            <person name="Mueller S."/>
            <person name="Dessi D."/>
            <person name="Fiori P.L."/>
            <person name="Ren Q."/>
            <person name="Paulsen I."/>
            <person name="Zhang H."/>
            <person name="Bastida-Corcuera F.D."/>
            <person name="Simoes-Barbosa A."/>
            <person name="Brown M.T."/>
            <person name="Hayes R.D."/>
            <person name="Mukherjee M."/>
            <person name="Okumura C.Y."/>
            <person name="Schneider R."/>
            <person name="Smith A.J."/>
            <person name="Vanacova S."/>
            <person name="Villalvazo M."/>
            <person name="Haas B.J."/>
            <person name="Pertea M."/>
            <person name="Feldblyum T.V."/>
            <person name="Utterback T.R."/>
            <person name="Shu C.L."/>
            <person name="Osoegawa K."/>
            <person name="de Jong P.J."/>
            <person name="Hrdy I."/>
            <person name="Horvathova L."/>
            <person name="Zubacova Z."/>
            <person name="Dolezal P."/>
            <person name="Malik S.B."/>
            <person name="Logsdon J.M. Jr."/>
            <person name="Henze K."/>
            <person name="Gupta A."/>
            <person name="Wang C.C."/>
            <person name="Dunne R.L."/>
            <person name="Upcroft J.A."/>
            <person name="Upcroft P."/>
            <person name="White O."/>
            <person name="Salzberg S.L."/>
            <person name="Tang P."/>
            <person name="Chiu C.-H."/>
            <person name="Lee Y.-S."/>
            <person name="Embley T.M."/>
            <person name="Coombs G.H."/>
            <person name="Mottram J.C."/>
            <person name="Tachezy J."/>
            <person name="Fraser-Liggett C.M."/>
            <person name="Johnson P.J."/>
        </authorList>
    </citation>
    <scope>NUCLEOTIDE SEQUENCE [LARGE SCALE GENOMIC DNA]</scope>
    <source>
        <strain evidence="2">G3</strain>
    </source>
</reference>
<proteinExistence type="predicted"/>
<dbReference type="RefSeq" id="XP_001313228.1">
    <property type="nucleotide sequence ID" value="XM_001313227.1"/>
</dbReference>